<evidence type="ECO:0000313" key="1">
    <source>
        <dbReference type="EMBL" id="GGP16267.1"/>
    </source>
</evidence>
<organism evidence="1 2">
    <name type="scientific">Oceanobacillus neutriphilus</name>
    <dbReference type="NCBI Taxonomy" id="531815"/>
    <lineage>
        <taxon>Bacteria</taxon>
        <taxon>Bacillati</taxon>
        <taxon>Bacillota</taxon>
        <taxon>Bacilli</taxon>
        <taxon>Bacillales</taxon>
        <taxon>Bacillaceae</taxon>
        <taxon>Oceanobacillus</taxon>
    </lineage>
</organism>
<reference evidence="2" key="1">
    <citation type="journal article" date="2019" name="Int. J. Syst. Evol. Microbiol.">
        <title>The Global Catalogue of Microorganisms (GCM) 10K type strain sequencing project: providing services to taxonomists for standard genome sequencing and annotation.</title>
        <authorList>
            <consortium name="The Broad Institute Genomics Platform"/>
            <consortium name="The Broad Institute Genome Sequencing Center for Infectious Disease"/>
            <person name="Wu L."/>
            <person name="Ma J."/>
        </authorList>
    </citation>
    <scope>NUCLEOTIDE SEQUENCE [LARGE SCALE GENOMIC DNA]</scope>
    <source>
        <strain evidence="2">CGMCC 1.7693</strain>
    </source>
</reference>
<dbReference type="EMBL" id="BMLW01000018">
    <property type="protein sequence ID" value="GGP16267.1"/>
    <property type="molecule type" value="Genomic_DNA"/>
</dbReference>
<dbReference type="Proteomes" id="UP000641206">
    <property type="component" value="Unassembled WGS sequence"/>
</dbReference>
<keyword evidence="2" id="KW-1185">Reference proteome</keyword>
<name>A0ABQ2P248_9BACI</name>
<sequence length="64" mass="7779">MWKLVYYRYSIREEYEADSKEDALSFGVYQSEMGELAMYELIDPDGNVVMNHKDLFNYWAKYDF</sequence>
<gene>
    <name evidence="1" type="ORF">GCM10011346_47560</name>
</gene>
<accession>A0ABQ2P248</accession>
<protein>
    <submittedName>
        <fullName evidence="1">Uncharacterized protein</fullName>
    </submittedName>
</protein>
<proteinExistence type="predicted"/>
<evidence type="ECO:0000313" key="2">
    <source>
        <dbReference type="Proteomes" id="UP000641206"/>
    </source>
</evidence>
<comment type="caution">
    <text evidence="1">The sequence shown here is derived from an EMBL/GenBank/DDBJ whole genome shotgun (WGS) entry which is preliminary data.</text>
</comment>